<protein>
    <submittedName>
        <fullName evidence="3">NAD(P)H dehydrogenase (Quinone)</fullName>
        <ecNumber evidence="3">1.6.5.2</ecNumber>
    </submittedName>
</protein>
<sequence>MQTLIIVAHPELARSNTQPFFKAAIENFSNVTWHPLAADFNVEQEQSLLLQNDRIILEFPLYWYSAPALLKQWMDTVMTTKFAAGHQYALEGKELGIVVSTGDNGNAFQAGAAEKFTISELMRPFEAFANKTKMMYLPILAVHQFLYLEPDAQQRLLVAYQQYTTNVGGGHFKDQAAWFEAELQKRIDQHPSHSEQLQQILFTIKERQDELDDLQWNLIEMKKEEDV</sequence>
<evidence type="ECO:0000313" key="4">
    <source>
        <dbReference type="Proteomes" id="UP000196118"/>
    </source>
</evidence>
<gene>
    <name evidence="3" type="primary">nqo1</name>
    <name evidence="3" type="ORF">S100892_00348</name>
</gene>
<dbReference type="InterPro" id="IPR029039">
    <property type="entry name" value="Flavoprotein-like_sf"/>
</dbReference>
<dbReference type="GO" id="GO:0003955">
    <property type="term" value="F:NAD(P)H dehydrogenase (quinone) activity"/>
    <property type="evidence" value="ECO:0007669"/>
    <property type="project" value="UniProtKB-EC"/>
</dbReference>
<dbReference type="Proteomes" id="UP000196118">
    <property type="component" value="Chromosome"/>
</dbReference>
<dbReference type="RefSeq" id="WP_094104270.1">
    <property type="nucleotide sequence ID" value="NZ_CP085178.1"/>
</dbReference>
<keyword evidence="1 3" id="KW-0560">Oxidoreductase</keyword>
<evidence type="ECO:0000256" key="1">
    <source>
        <dbReference type="ARBA" id="ARBA00023002"/>
    </source>
</evidence>
<dbReference type="PANTHER" id="PTHR47307:SF1">
    <property type="entry name" value="GLUTATHIONE-REGULATED POTASSIUM-EFFLUX SYSTEM ANCILLARY PROTEIN KEFG"/>
    <property type="match status" value="1"/>
</dbReference>
<dbReference type="InterPro" id="IPR046980">
    <property type="entry name" value="KefG/KefF"/>
</dbReference>
<dbReference type="EC" id="1.6.5.2" evidence="3"/>
<dbReference type="PANTHER" id="PTHR47307">
    <property type="entry name" value="GLUTATHIONE-REGULATED POTASSIUM-EFFLUX SYSTEM ANCILLARY PROTEIN KEFG"/>
    <property type="match status" value="1"/>
</dbReference>
<dbReference type="SUPFAM" id="SSF52218">
    <property type="entry name" value="Flavoproteins"/>
    <property type="match status" value="1"/>
</dbReference>
<reference evidence="3 4" key="1">
    <citation type="submission" date="2017-05" db="EMBL/GenBank/DDBJ databases">
        <title>Genome sequence of Pediococcus pentosaceus strain SRCM100892.</title>
        <authorList>
            <person name="Cho S.H."/>
        </authorList>
    </citation>
    <scope>NUCLEOTIDE SEQUENCE [LARGE SCALE GENOMIC DNA]</scope>
    <source>
        <strain evidence="3 4">SRCM100892</strain>
    </source>
</reference>
<feature type="domain" description="Flavodoxin-like fold" evidence="2">
    <location>
        <begin position="1"/>
        <end position="162"/>
    </location>
</feature>
<dbReference type="InterPro" id="IPR003680">
    <property type="entry name" value="Flavodoxin_fold"/>
</dbReference>
<proteinExistence type="predicted"/>
<dbReference type="GO" id="GO:0010181">
    <property type="term" value="F:FMN binding"/>
    <property type="evidence" value="ECO:0007669"/>
    <property type="project" value="TreeGrafter"/>
</dbReference>
<dbReference type="Pfam" id="PF02525">
    <property type="entry name" value="Flavodoxin_2"/>
    <property type="match status" value="1"/>
</dbReference>
<dbReference type="Gene3D" id="3.40.50.360">
    <property type="match status" value="1"/>
</dbReference>
<evidence type="ECO:0000313" key="3">
    <source>
        <dbReference type="EMBL" id="ARW18953.1"/>
    </source>
</evidence>
<dbReference type="AlphaFoldDB" id="A0A1Y0VQP4"/>
<evidence type="ECO:0000259" key="2">
    <source>
        <dbReference type="Pfam" id="PF02525"/>
    </source>
</evidence>
<name>A0A1Y0VQP4_PEDPE</name>
<dbReference type="GO" id="GO:0009055">
    <property type="term" value="F:electron transfer activity"/>
    <property type="evidence" value="ECO:0007669"/>
    <property type="project" value="TreeGrafter"/>
</dbReference>
<dbReference type="EMBL" id="CP021474">
    <property type="protein sequence ID" value="ARW18953.1"/>
    <property type="molecule type" value="Genomic_DNA"/>
</dbReference>
<organism evidence="3 4">
    <name type="scientific">Pediococcus pentosaceus</name>
    <dbReference type="NCBI Taxonomy" id="1255"/>
    <lineage>
        <taxon>Bacteria</taxon>
        <taxon>Bacillati</taxon>
        <taxon>Bacillota</taxon>
        <taxon>Bacilli</taxon>
        <taxon>Lactobacillales</taxon>
        <taxon>Lactobacillaceae</taxon>
        <taxon>Pediococcus</taxon>
    </lineage>
</organism>
<accession>A0A1Y0VQP4</accession>